<name>A0A4R5W5I3_9BURK</name>
<dbReference type="PANTHER" id="PTHR37944:SF1">
    <property type="entry name" value="PORIN B"/>
    <property type="match status" value="1"/>
</dbReference>
<feature type="signal peptide" evidence="2">
    <location>
        <begin position="1"/>
        <end position="30"/>
    </location>
</feature>
<reference evidence="3 4" key="1">
    <citation type="submission" date="2019-03" db="EMBL/GenBank/DDBJ databases">
        <title>Sapientia aquatica gen. nov., sp. nov., isolated from a crater lake.</title>
        <authorList>
            <person name="Felfoldi T."/>
            <person name="Szabo A."/>
            <person name="Toth E."/>
            <person name="Schumann P."/>
            <person name="Keki Z."/>
            <person name="Marialigeti K."/>
            <person name="Mathe I."/>
        </authorList>
    </citation>
    <scope>NUCLEOTIDE SEQUENCE [LARGE SCALE GENOMIC DNA]</scope>
    <source>
        <strain evidence="3 4">SA-152</strain>
    </source>
</reference>
<dbReference type="Proteomes" id="UP000294829">
    <property type="component" value="Unassembled WGS sequence"/>
</dbReference>
<comment type="similarity">
    <text evidence="1 2">Belongs to the OprB family.</text>
</comment>
<dbReference type="AlphaFoldDB" id="A0A4R5W5I3"/>
<dbReference type="PANTHER" id="PTHR37944">
    <property type="entry name" value="PORIN B"/>
    <property type="match status" value="1"/>
</dbReference>
<dbReference type="GO" id="GO:0008643">
    <property type="term" value="P:carbohydrate transport"/>
    <property type="evidence" value="ECO:0007669"/>
    <property type="project" value="InterPro"/>
</dbReference>
<dbReference type="OrthoDB" id="5755240at2"/>
<evidence type="ECO:0000313" key="4">
    <source>
        <dbReference type="Proteomes" id="UP000294829"/>
    </source>
</evidence>
<gene>
    <name evidence="3" type="ORF">E2I14_06015</name>
</gene>
<keyword evidence="4" id="KW-1185">Reference proteome</keyword>
<protein>
    <submittedName>
        <fullName evidence="3">Carbohydrate porin</fullName>
    </submittedName>
</protein>
<dbReference type="GO" id="GO:0015288">
    <property type="term" value="F:porin activity"/>
    <property type="evidence" value="ECO:0007669"/>
    <property type="project" value="InterPro"/>
</dbReference>
<dbReference type="GO" id="GO:0016020">
    <property type="term" value="C:membrane"/>
    <property type="evidence" value="ECO:0007669"/>
    <property type="project" value="InterPro"/>
</dbReference>
<accession>A0A4R5W5I3</accession>
<dbReference type="Gene3D" id="2.40.160.180">
    <property type="entry name" value="Carbohydrate-selective porin OprB"/>
    <property type="match status" value="1"/>
</dbReference>
<keyword evidence="2" id="KW-0732">Signal</keyword>
<organism evidence="3 4">
    <name type="scientific">Sapientia aquatica</name>
    <dbReference type="NCBI Taxonomy" id="1549640"/>
    <lineage>
        <taxon>Bacteria</taxon>
        <taxon>Pseudomonadati</taxon>
        <taxon>Pseudomonadota</taxon>
        <taxon>Betaproteobacteria</taxon>
        <taxon>Burkholderiales</taxon>
        <taxon>Oxalobacteraceae</taxon>
        <taxon>Sapientia</taxon>
    </lineage>
</organism>
<comment type="caution">
    <text evidence="3">The sequence shown here is derived from an EMBL/GenBank/DDBJ whole genome shotgun (WGS) entry which is preliminary data.</text>
</comment>
<evidence type="ECO:0000256" key="1">
    <source>
        <dbReference type="ARBA" id="ARBA00008769"/>
    </source>
</evidence>
<feature type="chain" id="PRO_5020897930" evidence="2">
    <location>
        <begin position="31"/>
        <end position="450"/>
    </location>
</feature>
<dbReference type="EMBL" id="SMYL01000002">
    <property type="protein sequence ID" value="TDK67316.1"/>
    <property type="molecule type" value="Genomic_DNA"/>
</dbReference>
<evidence type="ECO:0000313" key="3">
    <source>
        <dbReference type="EMBL" id="TDK67316.1"/>
    </source>
</evidence>
<dbReference type="InterPro" id="IPR052932">
    <property type="entry name" value="OprB_Porin"/>
</dbReference>
<dbReference type="InterPro" id="IPR007049">
    <property type="entry name" value="Carb-sel_porin_OprB"/>
</dbReference>
<evidence type="ECO:0000256" key="2">
    <source>
        <dbReference type="RuleBase" id="RU363072"/>
    </source>
</evidence>
<proteinExistence type="inferred from homology"/>
<dbReference type="InterPro" id="IPR038673">
    <property type="entry name" value="OprB_sf"/>
</dbReference>
<sequence>MKKSTVSAGLNAISALGAMVLFVASANAFAEGSSEQKSVLDNVSDWRQSMQDKGYKLDFGYVSQTAYLAKGGYTDDRATKYIDQFHFKFNFDLNKIAGIQDAEIDALIVNRNHDDNLTYSDLYDPQAPFVNSTQESHGRGSIWRLGLLSYRQAFFDQKLKIRAGLINKVWDFDNATPCDFQTLMLCGGKSANNGIWYNWNVGQWGVSAQYKFAPEWTVKTGLYDQNPRREDRNQAFSLFTSGSKGTVIPLELEYRPVFGNGKLPGIYQLGATYSNADYNDLYLASNNQPQALFPHLAPKVHSDQEFLYWNFTQQITQQGAASTDGMHLFFTGGIGDRSKIVKYNYSAGIRYPGIFSQRPKDSFGIGVSYAKLNNDYINNARLSNQLGAGVAGFNPVLIRDSAEVVGEVYYNFQVTPAISIQPGLQYWTNPAGVSQTEDAYVVGLKLMANF</sequence>
<dbReference type="RefSeq" id="WP_133326447.1">
    <property type="nucleotide sequence ID" value="NZ_SMYL01000002.1"/>
</dbReference>
<dbReference type="Pfam" id="PF04966">
    <property type="entry name" value="OprB"/>
    <property type="match status" value="1"/>
</dbReference>